<dbReference type="GO" id="GO:0006302">
    <property type="term" value="P:double-strand break repair"/>
    <property type="evidence" value="ECO:0007669"/>
    <property type="project" value="TreeGrafter"/>
</dbReference>
<dbReference type="GO" id="GO:0043590">
    <property type="term" value="C:bacterial nucleoid"/>
    <property type="evidence" value="ECO:0007669"/>
    <property type="project" value="TreeGrafter"/>
</dbReference>
<dbReference type="AlphaFoldDB" id="A0A0G0FW02"/>
<organism evidence="5 6">
    <name type="scientific">Candidatus Wolfebacteria bacterium GW2011_GWC1_37_10</name>
    <dbReference type="NCBI Taxonomy" id="1619010"/>
    <lineage>
        <taxon>Bacteria</taxon>
        <taxon>Candidatus Wolfeibacteriota</taxon>
    </lineage>
</organism>
<dbReference type="Proteomes" id="UP000034044">
    <property type="component" value="Unassembled WGS sequence"/>
</dbReference>
<dbReference type="InterPro" id="IPR037278">
    <property type="entry name" value="ARFGAP/RecO"/>
</dbReference>
<dbReference type="InterPro" id="IPR003717">
    <property type="entry name" value="RecO"/>
</dbReference>
<keyword evidence="3" id="KW-0234">DNA repair</keyword>
<proteinExistence type="predicted"/>
<name>A0A0G0FW02_9BACT</name>
<dbReference type="Gene3D" id="2.40.50.140">
    <property type="entry name" value="Nucleic acid-binding proteins"/>
    <property type="match status" value="1"/>
</dbReference>
<accession>A0A0G0FW02</accession>
<evidence type="ECO:0000256" key="1">
    <source>
        <dbReference type="ARBA" id="ARBA00022763"/>
    </source>
</evidence>
<dbReference type="GO" id="GO:0006310">
    <property type="term" value="P:DNA recombination"/>
    <property type="evidence" value="ECO:0007669"/>
    <property type="project" value="UniProtKB-KW"/>
</dbReference>
<evidence type="ECO:0000259" key="4">
    <source>
        <dbReference type="Pfam" id="PF11967"/>
    </source>
</evidence>
<keyword evidence="1" id="KW-0227">DNA damage</keyword>
<dbReference type="InterPro" id="IPR012340">
    <property type="entry name" value="NA-bd_OB-fold"/>
</dbReference>
<dbReference type="InterPro" id="IPR022572">
    <property type="entry name" value="DNA_rep/recomb_RecO_N"/>
</dbReference>
<sequence length="178" mass="20234">MLDKEESGEMDGLITLYTEELGKVVCRAKSIKKSVSKLNGHIEPLNFVLSRLIEKGSFQMVDALTIESNIDLKDNPEILAKFLRILGFLKTMTFEFHPDLRLWAAIKKIFKERAANDYNEKLIYGAFLKIFGFDPEFASCALCHRKEAAAFVKSEHLFLCNNCTSKVPQNEIILINNA</sequence>
<dbReference type="SUPFAM" id="SSF57863">
    <property type="entry name" value="ArfGap/RecO-like zinc finger"/>
    <property type="match status" value="1"/>
</dbReference>
<dbReference type="PANTHER" id="PTHR33991">
    <property type="entry name" value="DNA REPAIR PROTEIN RECO"/>
    <property type="match status" value="1"/>
</dbReference>
<evidence type="ECO:0000256" key="2">
    <source>
        <dbReference type="ARBA" id="ARBA00023172"/>
    </source>
</evidence>
<gene>
    <name evidence="5" type="ORF">US36_C0004G0024</name>
</gene>
<dbReference type="Pfam" id="PF02565">
    <property type="entry name" value="RecO_C"/>
    <property type="match status" value="1"/>
</dbReference>
<evidence type="ECO:0000313" key="6">
    <source>
        <dbReference type="Proteomes" id="UP000034044"/>
    </source>
</evidence>
<evidence type="ECO:0000313" key="5">
    <source>
        <dbReference type="EMBL" id="KKQ23123.1"/>
    </source>
</evidence>
<feature type="domain" description="DNA replication/recombination mediator RecO N-terminal" evidence="4">
    <location>
        <begin position="4"/>
        <end position="56"/>
    </location>
</feature>
<dbReference type="NCBIfam" id="TIGR00613">
    <property type="entry name" value="reco"/>
    <property type="match status" value="1"/>
</dbReference>
<reference evidence="5 6" key="1">
    <citation type="journal article" date="2015" name="Nature">
        <title>rRNA introns, odd ribosomes, and small enigmatic genomes across a large radiation of phyla.</title>
        <authorList>
            <person name="Brown C.T."/>
            <person name="Hug L.A."/>
            <person name="Thomas B.C."/>
            <person name="Sharon I."/>
            <person name="Castelle C.J."/>
            <person name="Singh A."/>
            <person name="Wilkins M.J."/>
            <person name="Williams K.H."/>
            <person name="Banfield J.F."/>
        </authorList>
    </citation>
    <scope>NUCLEOTIDE SEQUENCE [LARGE SCALE GENOMIC DNA]</scope>
</reference>
<dbReference type="Pfam" id="PF11967">
    <property type="entry name" value="RecO_N"/>
    <property type="match status" value="1"/>
</dbReference>
<evidence type="ECO:0000256" key="3">
    <source>
        <dbReference type="ARBA" id="ARBA00023204"/>
    </source>
</evidence>
<comment type="caution">
    <text evidence="5">The sequence shown here is derived from an EMBL/GenBank/DDBJ whole genome shotgun (WGS) entry which is preliminary data.</text>
</comment>
<keyword evidence="2" id="KW-0233">DNA recombination</keyword>
<dbReference type="PANTHER" id="PTHR33991:SF1">
    <property type="entry name" value="DNA REPAIR PROTEIN RECO"/>
    <property type="match status" value="1"/>
</dbReference>
<protein>
    <recommendedName>
        <fullName evidence="4">DNA replication/recombination mediator RecO N-terminal domain-containing protein</fullName>
    </recommendedName>
</protein>
<dbReference type="EMBL" id="LBSR01000004">
    <property type="protein sequence ID" value="KKQ23123.1"/>
    <property type="molecule type" value="Genomic_DNA"/>
</dbReference>